<dbReference type="EMBL" id="JACHIP010000042">
    <property type="protein sequence ID" value="MBB5061419.1"/>
    <property type="molecule type" value="Genomic_DNA"/>
</dbReference>
<keyword evidence="2" id="KW-1185">Reference proteome</keyword>
<feature type="non-terminal residue" evidence="1">
    <location>
        <position position="1"/>
    </location>
</feature>
<protein>
    <recommendedName>
        <fullName evidence="3">IS21 family transposase</fullName>
    </recommendedName>
</protein>
<dbReference type="Proteomes" id="UP000540989">
    <property type="component" value="Unassembled WGS sequence"/>
</dbReference>
<comment type="caution">
    <text evidence="1">The sequence shown here is derived from an EMBL/GenBank/DDBJ whole genome shotgun (WGS) entry which is preliminary data.</text>
</comment>
<accession>A0A7W7ZK51</accession>
<proteinExistence type="predicted"/>
<reference evidence="1 2" key="1">
    <citation type="submission" date="2020-08" db="EMBL/GenBank/DDBJ databases">
        <title>Genomic Encyclopedia of Type Strains, Phase IV (KMG-V): Genome sequencing to study the core and pangenomes of soil and plant-associated prokaryotes.</title>
        <authorList>
            <person name="Whitman W."/>
        </authorList>
    </citation>
    <scope>NUCLEOTIDE SEQUENCE [LARGE SCALE GENOMIC DNA]</scope>
    <source>
        <strain evidence="1 2">M8UP14</strain>
    </source>
</reference>
<dbReference type="AlphaFoldDB" id="A0A7W7ZK51"/>
<name>A0A7W7ZK51_9BACT</name>
<evidence type="ECO:0008006" key="3">
    <source>
        <dbReference type="Google" id="ProtNLM"/>
    </source>
</evidence>
<evidence type="ECO:0000313" key="2">
    <source>
        <dbReference type="Proteomes" id="UP000540989"/>
    </source>
</evidence>
<sequence length="80" mass="9226">EYVQVLRLMETFDLSEVTHAIEDALKLGTISFDAVRHLMLCRIERRPPRLDMENYPHLPLAQVHTTQAADYMSLLVEVCA</sequence>
<evidence type="ECO:0000313" key="1">
    <source>
        <dbReference type="EMBL" id="MBB5061419.1"/>
    </source>
</evidence>
<organism evidence="1 2">
    <name type="scientific">Granulicella aggregans</name>
    <dbReference type="NCBI Taxonomy" id="474949"/>
    <lineage>
        <taxon>Bacteria</taxon>
        <taxon>Pseudomonadati</taxon>
        <taxon>Acidobacteriota</taxon>
        <taxon>Terriglobia</taxon>
        <taxon>Terriglobales</taxon>
        <taxon>Acidobacteriaceae</taxon>
        <taxon>Granulicella</taxon>
    </lineage>
</organism>
<gene>
    <name evidence="1" type="ORF">HDF16_006155</name>
</gene>